<dbReference type="Proteomes" id="UP000221020">
    <property type="component" value="Unassembled WGS sequence"/>
</dbReference>
<sequence length="51" mass="6174">MIMANKHCKLLHKSFKELVQENKQKILNDKQEMEKIEQRIEQRYTINKSAS</sequence>
<dbReference type="Proteomes" id="UP000195321">
    <property type="component" value="Unassembled WGS sequence"/>
</dbReference>
<dbReference type="Pfam" id="PF13040">
    <property type="entry name" value="Fur_reg_FbpB"/>
    <property type="match status" value="1"/>
</dbReference>
<dbReference type="RefSeq" id="WP_077295370.1">
    <property type="nucleotide sequence ID" value="NZ_CP189809.1"/>
</dbReference>
<comment type="caution">
    <text evidence="2">The sequence shown here is derived from an EMBL/GenBank/DDBJ whole genome shotgun (WGS) entry which is preliminary data.</text>
</comment>
<name>A0A1Y3MB72_9BACI</name>
<keyword evidence="1" id="KW-0175">Coiled coil</keyword>
<reference evidence="3 5" key="2">
    <citation type="submission" date="2017-09" db="EMBL/GenBank/DDBJ databases">
        <title>Large-scale bioinformatics analysis of Bacillus genomes uncovers conserved roles of natural products in bacterial physiology.</title>
        <authorList>
            <consortium name="Agbiome Team Llc"/>
            <person name="Bleich R.M."/>
            <person name="Grubbs K.J."/>
            <person name="Santa Maria K.C."/>
            <person name="Allen S.E."/>
            <person name="Farag S."/>
            <person name="Shank E.A."/>
            <person name="Bowers A."/>
        </authorList>
    </citation>
    <scope>NUCLEOTIDE SEQUENCE [LARGE SCALE GENOMIC DNA]</scope>
    <source>
        <strain evidence="3 5">AFS092012</strain>
    </source>
</reference>
<organism evidence="2 4">
    <name type="scientific">Bacillus pseudomycoides</name>
    <dbReference type="NCBI Taxonomy" id="64104"/>
    <lineage>
        <taxon>Bacteria</taxon>
        <taxon>Bacillati</taxon>
        <taxon>Bacillota</taxon>
        <taxon>Bacilli</taxon>
        <taxon>Bacillales</taxon>
        <taxon>Bacillaceae</taxon>
        <taxon>Bacillus</taxon>
        <taxon>Bacillus cereus group</taxon>
    </lineage>
</organism>
<proteinExistence type="predicted"/>
<evidence type="ECO:0000313" key="2">
    <source>
        <dbReference type="EMBL" id="OUM47669.1"/>
    </source>
</evidence>
<accession>A0A1Y3MB72</accession>
<dbReference type="InterPro" id="IPR025004">
    <property type="entry name" value="SenN/SenS"/>
</dbReference>
<dbReference type="EMBL" id="MWPX01000020">
    <property type="protein sequence ID" value="OUM47669.1"/>
    <property type="molecule type" value="Genomic_DNA"/>
</dbReference>
<reference evidence="2 4" key="1">
    <citation type="submission" date="2017-02" db="EMBL/GenBank/DDBJ databases">
        <title>Bacillus pseudomycoides isolate FSL K6-0042.</title>
        <authorList>
            <person name="Kovac J."/>
        </authorList>
    </citation>
    <scope>NUCLEOTIDE SEQUENCE [LARGE SCALE GENOMIC DNA]</scope>
    <source>
        <strain evidence="2 4">FSL K6-0042</strain>
    </source>
</reference>
<dbReference type="EMBL" id="NVOR01000060">
    <property type="protein sequence ID" value="PED81549.1"/>
    <property type="molecule type" value="Genomic_DNA"/>
</dbReference>
<protein>
    <submittedName>
        <fullName evidence="2">FbpB family small basic protein</fullName>
    </submittedName>
</protein>
<gene>
    <name evidence="2" type="ORF">BW425_17060</name>
    <name evidence="3" type="ORF">CON65_16540</name>
</gene>
<evidence type="ECO:0000256" key="1">
    <source>
        <dbReference type="SAM" id="Coils"/>
    </source>
</evidence>
<evidence type="ECO:0000313" key="5">
    <source>
        <dbReference type="Proteomes" id="UP000221020"/>
    </source>
</evidence>
<evidence type="ECO:0000313" key="4">
    <source>
        <dbReference type="Proteomes" id="UP000195321"/>
    </source>
</evidence>
<dbReference type="AlphaFoldDB" id="A0A1Y3MB72"/>
<evidence type="ECO:0000313" key="3">
    <source>
        <dbReference type="EMBL" id="PED81549.1"/>
    </source>
</evidence>
<feature type="coiled-coil region" evidence="1">
    <location>
        <begin position="16"/>
        <end position="43"/>
    </location>
</feature>